<dbReference type="SUPFAM" id="SSF52540">
    <property type="entry name" value="P-loop containing nucleoside triphosphate hydrolases"/>
    <property type="match status" value="1"/>
</dbReference>
<dbReference type="GO" id="GO:0005524">
    <property type="term" value="F:ATP binding"/>
    <property type="evidence" value="ECO:0007669"/>
    <property type="project" value="UniProtKB-KW"/>
</dbReference>
<dbReference type="InterPro" id="IPR047187">
    <property type="entry name" value="SF1_C_Upf1"/>
</dbReference>
<dbReference type="InterPro" id="IPR027417">
    <property type="entry name" value="P-loop_NTPase"/>
</dbReference>
<dbReference type="RefSeq" id="WP_169324642.1">
    <property type="nucleotide sequence ID" value="NZ_JABCJJ010000010.1"/>
</dbReference>
<dbReference type="CDD" id="cd17934">
    <property type="entry name" value="DEXXQc_Upf1-like"/>
    <property type="match status" value="1"/>
</dbReference>
<evidence type="ECO:0000256" key="1">
    <source>
        <dbReference type="ARBA" id="ARBA00022741"/>
    </source>
</evidence>
<evidence type="ECO:0000256" key="2">
    <source>
        <dbReference type="ARBA" id="ARBA00022801"/>
    </source>
</evidence>
<evidence type="ECO:0000256" key="4">
    <source>
        <dbReference type="ARBA" id="ARBA00022840"/>
    </source>
</evidence>
<feature type="domain" description="DNA2/NAM7 helicase-like C-terminal" evidence="6">
    <location>
        <begin position="1030"/>
        <end position="1208"/>
    </location>
</feature>
<evidence type="ECO:0000256" key="3">
    <source>
        <dbReference type="ARBA" id="ARBA00022806"/>
    </source>
</evidence>
<reference evidence="8 9" key="1">
    <citation type="submission" date="2020-04" db="EMBL/GenBank/DDBJ databases">
        <title>Sequencing and Assembly of C. fimi.</title>
        <authorList>
            <person name="Ramsey A.R."/>
        </authorList>
    </citation>
    <scope>NUCLEOTIDE SEQUENCE [LARGE SCALE GENOMIC DNA]</scope>
    <source>
        <strain evidence="8 9">SB</strain>
    </source>
</reference>
<dbReference type="CDD" id="cd18808">
    <property type="entry name" value="SF1_C_Upf1"/>
    <property type="match status" value="1"/>
</dbReference>
<keyword evidence="9" id="KW-1185">Reference proteome</keyword>
<protein>
    <submittedName>
        <fullName evidence="8">TM0106 family RecB-like putative nuclease</fullName>
    </submittedName>
</protein>
<dbReference type="SUPFAM" id="SSF53098">
    <property type="entry name" value="Ribonuclease H-like"/>
    <property type="match status" value="1"/>
</dbReference>
<dbReference type="Gene3D" id="3.40.50.300">
    <property type="entry name" value="P-loop containing nucleotide triphosphate hydrolases"/>
    <property type="match status" value="2"/>
</dbReference>
<dbReference type="GO" id="GO:0043139">
    <property type="term" value="F:5'-3' DNA helicase activity"/>
    <property type="evidence" value="ECO:0007669"/>
    <property type="project" value="TreeGrafter"/>
</dbReference>
<evidence type="ECO:0000313" key="8">
    <source>
        <dbReference type="EMBL" id="NMR20272.1"/>
    </source>
</evidence>
<dbReference type="InterPro" id="IPR041679">
    <property type="entry name" value="DNA2/NAM7-like_C"/>
</dbReference>
<feature type="compositionally biased region" description="Low complexity" evidence="5">
    <location>
        <begin position="889"/>
        <end position="919"/>
    </location>
</feature>
<dbReference type="EMBL" id="JABCJJ010000010">
    <property type="protein sequence ID" value="NMR20272.1"/>
    <property type="molecule type" value="Genomic_DNA"/>
</dbReference>
<name>A0A7Y0M0M2_CELFI</name>
<comment type="caution">
    <text evidence="8">The sequence shown here is derived from an EMBL/GenBank/DDBJ whole genome shotgun (WGS) entry which is preliminary data.</text>
</comment>
<dbReference type="PANTHER" id="PTHR43788">
    <property type="entry name" value="DNA2/NAM7 HELICASE FAMILY MEMBER"/>
    <property type="match status" value="1"/>
</dbReference>
<feature type="domain" description="YprB ribonuclease H-like" evidence="7">
    <location>
        <begin position="332"/>
        <end position="525"/>
    </location>
</feature>
<dbReference type="InterPro" id="IPR050534">
    <property type="entry name" value="Coronavir_polyprotein_1ab"/>
</dbReference>
<dbReference type="InterPro" id="IPR019993">
    <property type="entry name" value="RecB_nuclease_TM0106_put"/>
</dbReference>
<keyword evidence="1" id="KW-0547">Nucleotide-binding</keyword>
<dbReference type="PANTHER" id="PTHR43788:SF8">
    <property type="entry name" value="DNA-BINDING PROTEIN SMUBP-2"/>
    <property type="match status" value="1"/>
</dbReference>
<dbReference type="Pfam" id="PF13604">
    <property type="entry name" value="AAA_30"/>
    <property type="match status" value="1"/>
</dbReference>
<keyword evidence="4" id="KW-0067">ATP-binding</keyword>
<sequence>MFLLSDGTLVYSASDLANAAACEFAVLRSLDAKLGRIDPIELPADAMLDRAARLGDAHELRVLDEYRARFGPWDAARGTGVVEIERPDRERLTDATALQGKHDETMTALRTGADVVFQAGFFDGRFGGWADFLVRERGAGSTASGPVYAVHDTKLARHAKITAMLQLAAYGDQLLAGGITPAEHVHLVLGDRTITTHRLADLLPVYRDRRARLQAMLDSHQAGPDPVAWGDPGVRACGRCEICAPEVERTRDVLLVAGMRTTQRARLHDAGITTIERLAASEGPVEGIGAVTLEKLRAQARLQVRQAPDEVLHELFAPEVVRSLPAPDAGDLFFDFEGDPLWMEEGSTDWGLEYLFGVVEAPAASGAEPVFRPFWAHDRAQEKQALIDFLEYVAERRARYPDLHIYHYAPYEKTALLRLAGRHGVGEDVIDDLLRSGVLVDLYATVRASLRVGQGSYSLKKLEPLYMTRGREGDVTTAGDSIVEYADACVLRDAGDVEAFDARMVKIAEYNRYDCLSTLGLRDWLLAQAALVDVLPSRPATRVPPAAGDDDEGIGSDAPEEDELAAALLAIAGEGSVARERSVADEGSVAGEGSVATRGPERQAVAMLAASLGYHWREAKPFWWAHYQRLVFPPAEWTEPRGTLVADHVEVLQDWTVRAPRQNPRRRVRITGQLEPGSDLRVGAEAVTLYDHPVPDCARTSTEGVRGWLVGAVVVEVTAITEGGRELDVLVVDEKLPTDAVPYAELPMALGPAAPPPTGTIQRAIRDLATEVAGKLEGADELVLPGQPALDVLQRIAPRTRSGAGLPPVVDGGYVDAITAAVRDLDHSYLAVQGPPGTGKTYTGARVIASLVERGWRVGVVAQSHAVVENMLAEVARAGVPAERIGKKPAPSAPRGPAARGPAARGSAARGSAPRGPAAVPWRALKDSTAFAAFYAAHPDGAVVGGTAWDFANAARLPADGLDLLVIDEAGQFCLANTVAVSGAARNLLLLGDPQQLPQVSQGRHPEPVDRSALGWLTDGHETLPETLGYFLASTWRMHPALTAAVSRLSYENRLTSVPSTAARSLEGVEPGVRTVLVEHTGNAVASVEEAAEVVRQVRAVVGRRWHDPAHVVDGRPEDRPLAADDVVVVAAYNAQVFRVRQALEGAGLGGVRVGTVDKFQGQQAPVVILTTAASSADDVPRGMEFLLSRNRVNVAVSRGKWCAIIVRSATLTDYLPTKPEGLEELGAFLGLSRGRHTGR</sequence>
<dbReference type="Proteomes" id="UP000562124">
    <property type="component" value="Unassembled WGS sequence"/>
</dbReference>
<evidence type="ECO:0000313" key="9">
    <source>
        <dbReference type="Proteomes" id="UP000562124"/>
    </source>
</evidence>
<dbReference type="Pfam" id="PF13482">
    <property type="entry name" value="RNase_H_2"/>
    <property type="match status" value="1"/>
</dbReference>
<accession>A0A7Y0M0M2</accession>
<evidence type="ECO:0000259" key="6">
    <source>
        <dbReference type="Pfam" id="PF13087"/>
    </source>
</evidence>
<dbReference type="NCBIfam" id="TIGR03491">
    <property type="entry name" value="TM0106 family RecB-like putative nuclease"/>
    <property type="match status" value="1"/>
</dbReference>
<feature type="region of interest" description="Disordered" evidence="5">
    <location>
        <begin position="883"/>
        <end position="919"/>
    </location>
</feature>
<dbReference type="AlphaFoldDB" id="A0A7Y0M0M2"/>
<dbReference type="Pfam" id="PF13087">
    <property type="entry name" value="AAA_12"/>
    <property type="match status" value="1"/>
</dbReference>
<organism evidence="8 9">
    <name type="scientific">Cellulomonas fimi</name>
    <dbReference type="NCBI Taxonomy" id="1708"/>
    <lineage>
        <taxon>Bacteria</taxon>
        <taxon>Bacillati</taxon>
        <taxon>Actinomycetota</taxon>
        <taxon>Actinomycetes</taxon>
        <taxon>Micrococcales</taxon>
        <taxon>Cellulomonadaceae</taxon>
        <taxon>Cellulomonas</taxon>
    </lineage>
</organism>
<dbReference type="GO" id="GO:0016787">
    <property type="term" value="F:hydrolase activity"/>
    <property type="evidence" value="ECO:0007669"/>
    <property type="project" value="UniProtKB-KW"/>
</dbReference>
<keyword evidence="2" id="KW-0378">Hydrolase</keyword>
<proteinExistence type="predicted"/>
<keyword evidence="3" id="KW-0347">Helicase</keyword>
<evidence type="ECO:0000259" key="7">
    <source>
        <dbReference type="Pfam" id="PF13482"/>
    </source>
</evidence>
<dbReference type="InterPro" id="IPR038720">
    <property type="entry name" value="YprB_RNase_H-like_dom"/>
</dbReference>
<evidence type="ECO:0000256" key="5">
    <source>
        <dbReference type="SAM" id="MobiDB-lite"/>
    </source>
</evidence>
<dbReference type="InterPro" id="IPR012337">
    <property type="entry name" value="RNaseH-like_sf"/>
</dbReference>
<gene>
    <name evidence="8" type="ORF">HIR71_08585</name>
</gene>